<accession>A0A0G0M3T8</accession>
<dbReference type="STRING" id="1618574.UT24_C0034G0011"/>
<gene>
    <name evidence="2" type="ORF">UT24_C0034G0011</name>
</gene>
<proteinExistence type="predicted"/>
<dbReference type="AlphaFoldDB" id="A0A0G0M3T8"/>
<protein>
    <submittedName>
        <fullName evidence="2">Uncharacterized protein</fullName>
    </submittedName>
</protein>
<sequence>MFLKEYDKLKSSERKGYLENAIVLLRESKQMKKLELAPLQRQIANLQQEISEIDQQLNFLVQQ</sequence>
<reference evidence="2 3" key="1">
    <citation type="journal article" date="2015" name="Nature">
        <title>rRNA introns, odd ribosomes, and small enigmatic genomes across a large radiation of phyla.</title>
        <authorList>
            <person name="Brown C.T."/>
            <person name="Hug L.A."/>
            <person name="Thomas B.C."/>
            <person name="Sharon I."/>
            <person name="Castelle C.J."/>
            <person name="Singh A."/>
            <person name="Wilkins M.J."/>
            <person name="Williams K.H."/>
            <person name="Banfield J.F."/>
        </authorList>
    </citation>
    <scope>NUCLEOTIDE SEQUENCE [LARGE SCALE GENOMIC DNA]</scope>
</reference>
<evidence type="ECO:0000256" key="1">
    <source>
        <dbReference type="SAM" id="Coils"/>
    </source>
</evidence>
<name>A0A0G0M3T8_9BACT</name>
<organism evidence="2 3">
    <name type="scientific">Candidatus Woesebacteria bacterium GW2011_GWB1_39_12</name>
    <dbReference type="NCBI Taxonomy" id="1618574"/>
    <lineage>
        <taxon>Bacteria</taxon>
        <taxon>Candidatus Woeseibacteriota</taxon>
    </lineage>
</organism>
<keyword evidence="1" id="KW-0175">Coiled coil</keyword>
<comment type="caution">
    <text evidence="2">The sequence shown here is derived from an EMBL/GenBank/DDBJ whole genome shotgun (WGS) entry which is preliminary data.</text>
</comment>
<evidence type="ECO:0000313" key="3">
    <source>
        <dbReference type="Proteomes" id="UP000033881"/>
    </source>
</evidence>
<evidence type="ECO:0000313" key="2">
    <source>
        <dbReference type="EMBL" id="KKQ98833.1"/>
    </source>
</evidence>
<dbReference type="EMBL" id="LBWB01000034">
    <property type="protein sequence ID" value="KKQ98833.1"/>
    <property type="molecule type" value="Genomic_DNA"/>
</dbReference>
<dbReference type="Proteomes" id="UP000033881">
    <property type="component" value="Unassembled WGS sequence"/>
</dbReference>
<feature type="coiled-coil region" evidence="1">
    <location>
        <begin position="29"/>
        <end position="63"/>
    </location>
</feature>